<dbReference type="PANTHER" id="PTHR30249:SF16">
    <property type="entry name" value="INNER MEMBRANE PROTEIN"/>
    <property type="match status" value="1"/>
</dbReference>
<dbReference type="InterPro" id="IPR007300">
    <property type="entry name" value="CidB/LrgB"/>
</dbReference>
<feature type="transmembrane region" description="Helical" evidence="5">
    <location>
        <begin position="61"/>
        <end position="80"/>
    </location>
</feature>
<evidence type="ECO:0000313" key="6">
    <source>
        <dbReference type="EMBL" id="SDV48668.1"/>
    </source>
</evidence>
<evidence type="ECO:0000256" key="4">
    <source>
        <dbReference type="ARBA" id="ARBA00023136"/>
    </source>
</evidence>
<evidence type="ECO:0000256" key="2">
    <source>
        <dbReference type="ARBA" id="ARBA00022692"/>
    </source>
</evidence>
<dbReference type="GO" id="GO:0016020">
    <property type="term" value="C:membrane"/>
    <property type="evidence" value="ECO:0007669"/>
    <property type="project" value="UniProtKB-SubCell"/>
</dbReference>
<keyword evidence="7" id="KW-1185">Reference proteome</keyword>
<accession>A0A1H2PPQ5</accession>
<evidence type="ECO:0000256" key="5">
    <source>
        <dbReference type="SAM" id="Phobius"/>
    </source>
</evidence>
<feature type="transmembrane region" description="Helical" evidence="5">
    <location>
        <begin position="86"/>
        <end position="110"/>
    </location>
</feature>
<feature type="transmembrane region" description="Helical" evidence="5">
    <location>
        <begin position="148"/>
        <end position="170"/>
    </location>
</feature>
<dbReference type="EMBL" id="FNLO01000005">
    <property type="protein sequence ID" value="SDV48668.1"/>
    <property type="molecule type" value="Genomic_DNA"/>
</dbReference>
<sequence>MTALAGWIGVTWALYLANMKLYRRWQRLWLSPMLVTPGVLIVAIAALGLSYENYLNATRPLVWMIGPATLAMAIPVYQHRGYIRQWWPALLCGTITATVTAVASAAWLARCFHLPETVSHSLVARSISLPFAFAVSDALAGTRDLTTLFVVVSGIVGIVIGDFALALLPLRSEQARGASLGAIAQVVGAARAHEQSPARGVMASLTMIFTGALSIVVAPFLSRLFL</sequence>
<keyword evidence="2 5" id="KW-0812">Transmembrane</keyword>
<feature type="transmembrane region" description="Helical" evidence="5">
    <location>
        <begin position="201"/>
        <end position="221"/>
    </location>
</feature>
<proteinExistence type="predicted"/>
<dbReference type="Proteomes" id="UP000243719">
    <property type="component" value="Unassembled WGS sequence"/>
</dbReference>
<keyword evidence="4 5" id="KW-0472">Membrane</keyword>
<dbReference type="STRING" id="1770053.SAMN05216551_105282"/>
<reference evidence="7" key="1">
    <citation type="submission" date="2016-09" db="EMBL/GenBank/DDBJ databases">
        <authorList>
            <person name="Varghese N."/>
            <person name="Submissions S."/>
        </authorList>
    </citation>
    <scope>NUCLEOTIDE SEQUENCE [LARGE SCALE GENOMIC DNA]</scope>
    <source>
        <strain evidence="7">JS23</strain>
    </source>
</reference>
<keyword evidence="6" id="KW-0378">Hydrolase</keyword>
<dbReference type="Pfam" id="PF04172">
    <property type="entry name" value="LrgB"/>
    <property type="match status" value="1"/>
</dbReference>
<gene>
    <name evidence="6" type="ORF">SAMN05216551_105282</name>
</gene>
<evidence type="ECO:0000313" key="7">
    <source>
        <dbReference type="Proteomes" id="UP000243719"/>
    </source>
</evidence>
<name>A0A1H2PPQ5_9BURK</name>
<dbReference type="RefSeq" id="WP_091907931.1">
    <property type="nucleotide sequence ID" value="NZ_FNLO01000005.1"/>
</dbReference>
<dbReference type="GO" id="GO:0016787">
    <property type="term" value="F:hydrolase activity"/>
    <property type="evidence" value="ECO:0007669"/>
    <property type="project" value="UniProtKB-KW"/>
</dbReference>
<protein>
    <submittedName>
        <fullName evidence="6">Effector of murein hydrolase</fullName>
    </submittedName>
</protein>
<organism evidence="6 7">
    <name type="scientific">Chitinasiproducens palmae</name>
    <dbReference type="NCBI Taxonomy" id="1770053"/>
    <lineage>
        <taxon>Bacteria</taxon>
        <taxon>Pseudomonadati</taxon>
        <taxon>Pseudomonadota</taxon>
        <taxon>Betaproteobacteria</taxon>
        <taxon>Burkholderiales</taxon>
        <taxon>Burkholderiaceae</taxon>
        <taxon>Chitinasiproducens</taxon>
    </lineage>
</organism>
<dbReference type="OrthoDB" id="9811701at2"/>
<dbReference type="AlphaFoldDB" id="A0A1H2PPQ5"/>
<evidence type="ECO:0000256" key="1">
    <source>
        <dbReference type="ARBA" id="ARBA00004141"/>
    </source>
</evidence>
<evidence type="ECO:0000256" key="3">
    <source>
        <dbReference type="ARBA" id="ARBA00022989"/>
    </source>
</evidence>
<dbReference type="PANTHER" id="PTHR30249">
    <property type="entry name" value="PUTATIVE SEROTONIN TRANSPORTER"/>
    <property type="match status" value="1"/>
</dbReference>
<feature type="transmembrane region" description="Helical" evidence="5">
    <location>
        <begin position="29"/>
        <end position="49"/>
    </location>
</feature>
<comment type="subcellular location">
    <subcellularLocation>
        <location evidence="1">Membrane</location>
        <topology evidence="1">Multi-pass membrane protein</topology>
    </subcellularLocation>
</comment>
<keyword evidence="3 5" id="KW-1133">Transmembrane helix</keyword>